<dbReference type="WBParaSite" id="ALUE_0001246601-mRNA-1">
    <property type="protein sequence ID" value="ALUE_0001246601-mRNA-1"/>
    <property type="gene ID" value="ALUE_0001246601"/>
</dbReference>
<dbReference type="InterPro" id="IPR055207">
    <property type="entry name" value="POLR3C_WHD"/>
</dbReference>
<dbReference type="InterPro" id="IPR008806">
    <property type="entry name" value="RNA_pol_III_Rpc82_C"/>
</dbReference>
<dbReference type="GO" id="GO:0005666">
    <property type="term" value="C:RNA polymerase III complex"/>
    <property type="evidence" value="ECO:0007669"/>
    <property type="project" value="UniProtKB-UniRule"/>
</dbReference>
<dbReference type="GO" id="GO:0006351">
    <property type="term" value="P:DNA-templated transcription"/>
    <property type="evidence" value="ECO:0007669"/>
    <property type="project" value="InterPro"/>
</dbReference>
<evidence type="ECO:0000256" key="8">
    <source>
        <dbReference type="ARBA" id="ARBA00023274"/>
    </source>
</evidence>
<comment type="similarity">
    <text evidence="2 9">Belongs to the eukaryotic RPC3/POLR3C RNA polymerase subunit family.</text>
</comment>
<evidence type="ECO:0000259" key="13">
    <source>
        <dbReference type="Pfam" id="PF22536"/>
    </source>
</evidence>
<sequence>MIATEEARQRPPPVLPQVGRSSKTTSAEESTSLRRIEVTAKDQRTMPSNVIAQLVRTSINTMQYTCRGLLGVRLPLRESCATFKVKSMLKLRCEHCYFVRVDGRLEVKCPVNPRHNAKEPFNVKLLWMHYFHSVIVSEMSSAEVDACVEILEDHFGGLVASLGRVLLCGEATLPIIALRLRKVNVGLIRRSLMILEQHNIVTFRMDDRRVVYSIKPEDVLRLARSARCSFLVKTLYGEVAEAICEELVCQGRLSCSECLRRVSSRLDTPLSEVKTKFARLAEAQLVIRCPLVEAEDYDCPIFEKQTDPFIMPDLVLSASCSECLRRVSSRLDTPLSEVKTKFARLAEAQLVIRCPLVEAEDYDCPIFEKQTDPFIMPDLVLSAVKQNTTNHDSSSTTRKRKHEGDGSGDVDADILWRLNHPRFERYMRDEMVVDAVSKIDSFGAECVKTIRTLLKISELKADSKAAASLPISCQSNIESIIREKFDSMAVRIFRLLLQKGHLEEEQIEKLAMLSSKESKELCYTLLDEHFISVRIEKLAMLSSKESKELCYTLLDEHFISVRHVAKTNDFAPARTFCLYHVDLSDLAQLLYDNICKTLRNVIIRRRHETKEHKMLIERQLKMESIIANIEADASLDEASKKQQIGEVEDMYLTAADRSTLERYRRGQNDLLCHEMELNHDALLFSLFIDFAKRRL</sequence>
<keyword evidence="14" id="KW-1185">Reference proteome</keyword>
<evidence type="ECO:0000259" key="11">
    <source>
        <dbReference type="Pfam" id="PF05645"/>
    </source>
</evidence>
<organism evidence="14 15">
    <name type="scientific">Ascaris lumbricoides</name>
    <name type="common">Giant roundworm</name>
    <dbReference type="NCBI Taxonomy" id="6252"/>
    <lineage>
        <taxon>Eukaryota</taxon>
        <taxon>Metazoa</taxon>
        <taxon>Ecdysozoa</taxon>
        <taxon>Nematoda</taxon>
        <taxon>Chromadorea</taxon>
        <taxon>Rhabditida</taxon>
        <taxon>Spirurina</taxon>
        <taxon>Ascaridomorpha</taxon>
        <taxon>Ascaridoidea</taxon>
        <taxon>Ascarididae</taxon>
        <taxon>Ascaris</taxon>
    </lineage>
</organism>
<evidence type="ECO:0000256" key="7">
    <source>
        <dbReference type="ARBA" id="ARBA00023242"/>
    </source>
</evidence>
<proteinExistence type="inferred from homology"/>
<dbReference type="GO" id="GO:0003735">
    <property type="term" value="F:structural constituent of ribosome"/>
    <property type="evidence" value="ECO:0007669"/>
    <property type="project" value="InterPro"/>
</dbReference>
<feature type="region of interest" description="Disordered" evidence="10">
    <location>
        <begin position="1"/>
        <end position="32"/>
    </location>
</feature>
<dbReference type="GO" id="GO:0005840">
    <property type="term" value="C:ribosome"/>
    <property type="evidence" value="ECO:0007669"/>
    <property type="project" value="UniProtKB-KW"/>
</dbReference>
<evidence type="ECO:0000256" key="1">
    <source>
        <dbReference type="ARBA" id="ARBA00004123"/>
    </source>
</evidence>
<comment type="subunit">
    <text evidence="9">Component of the RNA polymerase III (Pol III) complex consisting of 17 subunits.</text>
</comment>
<feature type="domain" description="RNA polymerase III Rpc82 C -terminal" evidence="11">
    <location>
        <begin position="379"/>
        <end position="464"/>
    </location>
</feature>
<name>A0A0M3I637_ASCLU</name>
<keyword evidence="6 9" id="KW-0804">Transcription</keyword>
<comment type="similarity">
    <text evidence="3">Belongs to the bacterial ribosomal protein bL36 family.</text>
</comment>
<evidence type="ECO:0000256" key="3">
    <source>
        <dbReference type="ARBA" id="ARBA00007645"/>
    </source>
</evidence>
<dbReference type="PANTHER" id="PTHR12949">
    <property type="entry name" value="RNA POLYMERASE III DNA DIRECTED -RELATED"/>
    <property type="match status" value="1"/>
</dbReference>
<evidence type="ECO:0000256" key="10">
    <source>
        <dbReference type="SAM" id="MobiDB-lite"/>
    </source>
</evidence>
<evidence type="ECO:0000256" key="4">
    <source>
        <dbReference type="ARBA" id="ARBA00022478"/>
    </source>
</evidence>
<dbReference type="InterPro" id="IPR013197">
    <property type="entry name" value="RNA_pol_III_RPC82-rel_HTH"/>
</dbReference>
<dbReference type="AlphaFoldDB" id="A0A0M3I637"/>
<feature type="domain" description="RNA polymerase III subunit RPC82-related helix-turn-helix" evidence="12">
    <location>
        <begin position="147"/>
        <end position="203"/>
    </location>
</feature>
<dbReference type="PANTHER" id="PTHR12949:SF0">
    <property type="entry name" value="DNA-DIRECTED RNA POLYMERASE III SUBUNIT RPC3"/>
    <property type="match status" value="1"/>
</dbReference>
<comment type="function">
    <text evidence="9">DNA-dependent RNA polymerase catalyzes the transcription of DNA into RNA using the four ribonucleoside triphosphates as substrates. Specific core component of RNA polymerase III which synthesizes small RNAs, such as 5S rRNA and tRNAs.</text>
</comment>
<dbReference type="GO" id="GO:0006412">
    <property type="term" value="P:translation"/>
    <property type="evidence" value="ECO:0007669"/>
    <property type="project" value="InterPro"/>
</dbReference>
<dbReference type="InterPro" id="IPR035977">
    <property type="entry name" value="Ribosomal_bL36_sp"/>
</dbReference>
<evidence type="ECO:0000256" key="5">
    <source>
        <dbReference type="ARBA" id="ARBA00022980"/>
    </source>
</evidence>
<dbReference type="Pfam" id="PF08221">
    <property type="entry name" value="HTH_9"/>
    <property type="match status" value="1"/>
</dbReference>
<evidence type="ECO:0000256" key="9">
    <source>
        <dbReference type="RuleBase" id="RU367076"/>
    </source>
</evidence>
<reference evidence="15" key="1">
    <citation type="submission" date="2016-05" db="UniProtKB">
        <authorList>
            <consortium name="WormBaseParasite"/>
        </authorList>
    </citation>
    <scope>IDENTIFICATION</scope>
</reference>
<dbReference type="Gene3D" id="1.10.10.10">
    <property type="entry name" value="Winged helix-like DNA-binding domain superfamily/Winged helix DNA-binding domain"/>
    <property type="match status" value="4"/>
</dbReference>
<evidence type="ECO:0000256" key="6">
    <source>
        <dbReference type="ARBA" id="ARBA00023163"/>
    </source>
</evidence>
<dbReference type="InterPro" id="IPR000473">
    <property type="entry name" value="Ribosomal_bL36"/>
</dbReference>
<dbReference type="Proteomes" id="UP000036681">
    <property type="component" value="Unplaced"/>
</dbReference>
<dbReference type="GO" id="GO:1990904">
    <property type="term" value="C:ribonucleoprotein complex"/>
    <property type="evidence" value="ECO:0007669"/>
    <property type="project" value="UniProtKB-KW"/>
</dbReference>
<keyword evidence="7 9" id="KW-0539">Nucleus</keyword>
<evidence type="ECO:0000313" key="15">
    <source>
        <dbReference type="WBParaSite" id="ALUE_0001246601-mRNA-1"/>
    </source>
</evidence>
<feature type="domain" description="DNA-directed RNA polymerase III subunit RPC3 winged-helix" evidence="13">
    <location>
        <begin position="534"/>
        <end position="581"/>
    </location>
</feature>
<evidence type="ECO:0000313" key="14">
    <source>
        <dbReference type="Proteomes" id="UP000036681"/>
    </source>
</evidence>
<keyword evidence="5" id="KW-0689">Ribosomal protein</keyword>
<dbReference type="Gene3D" id="6.10.140.1450">
    <property type="match status" value="1"/>
</dbReference>
<keyword evidence="8" id="KW-0687">Ribonucleoprotein</keyword>
<evidence type="ECO:0000259" key="12">
    <source>
        <dbReference type="Pfam" id="PF08221"/>
    </source>
</evidence>
<feature type="compositionally biased region" description="Low complexity" evidence="10">
    <location>
        <begin position="21"/>
        <end position="30"/>
    </location>
</feature>
<feature type="region of interest" description="Disordered" evidence="10">
    <location>
        <begin position="387"/>
        <end position="407"/>
    </location>
</feature>
<dbReference type="InterPro" id="IPR039748">
    <property type="entry name" value="RPC3"/>
</dbReference>
<dbReference type="GO" id="GO:0003697">
    <property type="term" value="F:single-stranded DNA binding"/>
    <property type="evidence" value="ECO:0007669"/>
    <property type="project" value="UniProtKB-UniRule"/>
</dbReference>
<dbReference type="Pfam" id="PF05645">
    <property type="entry name" value="RNA_pol_Rpc82"/>
    <property type="match status" value="1"/>
</dbReference>
<dbReference type="Pfam" id="PF22536">
    <property type="entry name" value="WHD_POLR3C"/>
    <property type="match status" value="2"/>
</dbReference>
<protein>
    <recommendedName>
        <fullName evidence="9">DNA-directed RNA polymerase III subunit RPC3</fullName>
        <shortName evidence="9">RNA polymerase III subunit C3</shortName>
    </recommendedName>
</protein>
<accession>A0A0M3I637</accession>
<dbReference type="SUPFAM" id="SSF57840">
    <property type="entry name" value="Ribosomal protein L36"/>
    <property type="match status" value="1"/>
</dbReference>
<keyword evidence="4 9" id="KW-0240">DNA-directed RNA polymerase</keyword>
<comment type="subcellular location">
    <subcellularLocation>
        <location evidence="1 9">Nucleus</location>
    </subcellularLocation>
</comment>
<dbReference type="Pfam" id="PF00444">
    <property type="entry name" value="Ribosomal_L36"/>
    <property type="match status" value="1"/>
</dbReference>
<evidence type="ECO:0000256" key="2">
    <source>
        <dbReference type="ARBA" id="ARBA00007206"/>
    </source>
</evidence>
<feature type="domain" description="DNA-directed RNA polymerase III subunit RPC3 winged-helix" evidence="13">
    <location>
        <begin position="477"/>
        <end position="533"/>
    </location>
</feature>
<dbReference type="InterPro" id="IPR036388">
    <property type="entry name" value="WH-like_DNA-bd_sf"/>
</dbReference>
<feature type="compositionally biased region" description="Polar residues" evidence="10">
    <location>
        <begin position="387"/>
        <end position="396"/>
    </location>
</feature>